<dbReference type="GO" id="GO:0098852">
    <property type="term" value="C:lytic vacuole membrane"/>
    <property type="evidence" value="ECO:0007669"/>
    <property type="project" value="UniProtKB-ARBA"/>
</dbReference>
<dbReference type="OrthoDB" id="8048523at2759"/>
<comment type="caution">
    <text evidence="6">The sequence shown here is derived from an EMBL/GenBank/DDBJ whole genome shotgun (WGS) entry which is preliminary data.</text>
</comment>
<dbReference type="EMBL" id="ASPP01001859">
    <property type="protein sequence ID" value="ETO35201.1"/>
    <property type="molecule type" value="Genomic_DNA"/>
</dbReference>
<protein>
    <submittedName>
        <fullName evidence="6">Uncharacterized protein</fullName>
    </submittedName>
</protein>
<dbReference type="Gene3D" id="1.20.1280.290">
    <property type="match status" value="2"/>
</dbReference>
<dbReference type="GO" id="GO:0015174">
    <property type="term" value="F:basic amino acid transmembrane transporter activity"/>
    <property type="evidence" value="ECO:0007669"/>
    <property type="project" value="UniProtKB-ARBA"/>
</dbReference>
<dbReference type="InterPro" id="IPR051415">
    <property type="entry name" value="LAAT-1"/>
</dbReference>
<dbReference type="Pfam" id="PF04193">
    <property type="entry name" value="PQ-loop"/>
    <property type="match status" value="2"/>
</dbReference>
<keyword evidence="3 5" id="KW-1133">Transmembrane helix</keyword>
<dbReference type="FunFam" id="1.20.1280.290:FF:000009">
    <property type="entry name" value="PQ loop repeat family protein"/>
    <property type="match status" value="1"/>
</dbReference>
<evidence type="ECO:0000313" key="7">
    <source>
        <dbReference type="Proteomes" id="UP000023152"/>
    </source>
</evidence>
<keyword evidence="4 5" id="KW-0472">Membrane</keyword>
<dbReference type="InterPro" id="IPR006603">
    <property type="entry name" value="PQ-loop_rpt"/>
</dbReference>
<keyword evidence="7" id="KW-1185">Reference proteome</keyword>
<organism evidence="6 7">
    <name type="scientific">Reticulomyxa filosa</name>
    <dbReference type="NCBI Taxonomy" id="46433"/>
    <lineage>
        <taxon>Eukaryota</taxon>
        <taxon>Sar</taxon>
        <taxon>Rhizaria</taxon>
        <taxon>Retaria</taxon>
        <taxon>Foraminifera</taxon>
        <taxon>Monothalamids</taxon>
        <taxon>Reticulomyxidae</taxon>
        <taxon>Reticulomyxa</taxon>
    </lineage>
</organism>
<dbReference type="AlphaFoldDB" id="X6PAM1"/>
<feature type="transmembrane region" description="Helical" evidence="5">
    <location>
        <begin position="500"/>
        <end position="518"/>
    </location>
</feature>
<evidence type="ECO:0000256" key="4">
    <source>
        <dbReference type="ARBA" id="ARBA00023136"/>
    </source>
</evidence>
<feature type="transmembrane region" description="Helical" evidence="5">
    <location>
        <begin position="571"/>
        <end position="595"/>
    </location>
</feature>
<feature type="transmembrane region" description="Helical" evidence="5">
    <location>
        <begin position="233"/>
        <end position="255"/>
    </location>
</feature>
<gene>
    <name evidence="6" type="ORF">RFI_01875</name>
</gene>
<feature type="transmembrane region" description="Helical" evidence="5">
    <location>
        <begin position="267"/>
        <end position="287"/>
    </location>
</feature>
<proteinExistence type="predicted"/>
<evidence type="ECO:0000313" key="6">
    <source>
        <dbReference type="EMBL" id="ETO35201.1"/>
    </source>
</evidence>
<dbReference type="Proteomes" id="UP000023152">
    <property type="component" value="Unassembled WGS sequence"/>
</dbReference>
<evidence type="ECO:0000256" key="1">
    <source>
        <dbReference type="ARBA" id="ARBA00004141"/>
    </source>
</evidence>
<name>X6PAM1_RETFI</name>
<comment type="subcellular location">
    <subcellularLocation>
        <location evidence="1">Membrane</location>
        <topology evidence="1">Multi-pass membrane protein</topology>
    </subcellularLocation>
</comment>
<evidence type="ECO:0000256" key="3">
    <source>
        <dbReference type="ARBA" id="ARBA00022989"/>
    </source>
</evidence>
<dbReference type="PANTHER" id="PTHR16201:SF44">
    <property type="entry name" value="SEVEN TRANSMEMBRANE PROTEIN 1"/>
    <property type="match status" value="1"/>
</dbReference>
<keyword evidence="2 5" id="KW-0812">Transmembrane</keyword>
<feature type="transmembrane region" description="Helical" evidence="5">
    <location>
        <begin position="294"/>
        <end position="312"/>
    </location>
</feature>
<accession>X6PAM1</accession>
<evidence type="ECO:0000256" key="5">
    <source>
        <dbReference type="SAM" id="Phobius"/>
    </source>
</evidence>
<dbReference type="PANTHER" id="PTHR16201">
    <property type="entry name" value="SEVEN TRANSMEMBRANE PROTEIN 1-RELATED"/>
    <property type="match status" value="1"/>
</dbReference>
<sequence>MYPAFLILSGRRVPSERSSPRIKIVPSSNNSSFGANLTFVLGLFACIAKLPKKKGIVRTEPAYHKTNYVFHDFNFQLKKVRRKKDGLHKKNKNLLRDCLYEKIWIWGITLPKTPLEQLLTKSTKIKKSIHSSSCWVLTEKQKLDLSWQEKIIVIFNCKSFLDAVHLAKCCFCCCQECSFGTNVSQINWSFLCSPFERNFDLQNSRWMSQSGVCPSVNNNGEHLHWKFATYDELSFLFGWISVVSWTFALLPQIISNCVHQSAESQSFWFWLLWLVGDVCNLIGCVLTDNLVTNIALALVYLGFTAVAFVQFVCYEFCLPKMKAARVNANENARALYSPFYQSPSQQMETAKPNMTPVLKMALQIAHQSPRMFNVDINLSPQARNELNHLLNEKDPSNVKKPPHSNKRRVVMTRLVVPGREDRQVNSDILTSINDARTFASNDSSSTLPGDKTILQTKRIQGRRTFSIGTLFVWFNSFNAVVSDATQTQAQTQTQTHMTSILDKIGLILGWMCTFIYISSRIPQLKLMLTTRKVQGLNPLFFYLTLTGNFTQCISMLIMPDIYHHSSTLITMLPWLLSSSICMFQDSLILFLLYWFKGVMRSSKTKGYEPEEEYTQLTANYGSCDQTAALFTEEK</sequence>
<feature type="transmembrane region" description="Helical" evidence="5">
    <location>
        <begin position="539"/>
        <end position="559"/>
    </location>
</feature>
<dbReference type="SMART" id="SM00679">
    <property type="entry name" value="CTNS"/>
    <property type="match status" value="2"/>
</dbReference>
<evidence type="ECO:0000256" key="2">
    <source>
        <dbReference type="ARBA" id="ARBA00022692"/>
    </source>
</evidence>
<reference evidence="6 7" key="1">
    <citation type="journal article" date="2013" name="Curr. Biol.">
        <title>The Genome of the Foraminiferan Reticulomyxa filosa.</title>
        <authorList>
            <person name="Glockner G."/>
            <person name="Hulsmann N."/>
            <person name="Schleicher M."/>
            <person name="Noegel A.A."/>
            <person name="Eichinger L."/>
            <person name="Gallinger C."/>
            <person name="Pawlowski J."/>
            <person name="Sierra R."/>
            <person name="Euteneuer U."/>
            <person name="Pillet L."/>
            <person name="Moustafa A."/>
            <person name="Platzer M."/>
            <person name="Groth M."/>
            <person name="Szafranski K."/>
            <person name="Schliwa M."/>
        </authorList>
    </citation>
    <scope>NUCLEOTIDE SEQUENCE [LARGE SCALE GENOMIC DNA]</scope>
</reference>